<dbReference type="EMBL" id="BGPR01036167">
    <property type="protein sequence ID" value="GBO11259.1"/>
    <property type="molecule type" value="Genomic_DNA"/>
</dbReference>
<feature type="region of interest" description="Disordered" evidence="1">
    <location>
        <begin position="1"/>
        <end position="39"/>
    </location>
</feature>
<organism evidence="2 3">
    <name type="scientific">Araneus ventricosus</name>
    <name type="common">Orbweaver spider</name>
    <name type="synonym">Epeira ventricosa</name>
    <dbReference type="NCBI Taxonomy" id="182803"/>
    <lineage>
        <taxon>Eukaryota</taxon>
        <taxon>Metazoa</taxon>
        <taxon>Ecdysozoa</taxon>
        <taxon>Arthropoda</taxon>
        <taxon>Chelicerata</taxon>
        <taxon>Arachnida</taxon>
        <taxon>Araneae</taxon>
        <taxon>Araneomorphae</taxon>
        <taxon>Entelegynae</taxon>
        <taxon>Araneoidea</taxon>
        <taxon>Araneidae</taxon>
        <taxon>Araneus</taxon>
    </lineage>
</organism>
<name>A0A4Y2UDZ1_ARAVE</name>
<dbReference type="Proteomes" id="UP000499080">
    <property type="component" value="Unassembled WGS sequence"/>
</dbReference>
<proteinExistence type="predicted"/>
<dbReference type="AlphaFoldDB" id="A0A4Y2UDZ1"/>
<evidence type="ECO:0000256" key="1">
    <source>
        <dbReference type="SAM" id="MobiDB-lite"/>
    </source>
</evidence>
<comment type="caution">
    <text evidence="2">The sequence shown here is derived from an EMBL/GenBank/DDBJ whole genome shotgun (WGS) entry which is preliminary data.</text>
</comment>
<evidence type="ECO:0000313" key="2">
    <source>
        <dbReference type="EMBL" id="GBO11259.1"/>
    </source>
</evidence>
<evidence type="ECO:0000313" key="3">
    <source>
        <dbReference type="Proteomes" id="UP000499080"/>
    </source>
</evidence>
<sequence length="110" mass="12297">MWIFSQRKPPWEGSQHNIQHPGATSEGNFMPSPPKSDRINETTVTLEGMASSSFQRSRLPQLRGKDQKSCLQWEMAHSQIYLRNLASERPIAVVVASLEAMCTSQPAATL</sequence>
<keyword evidence="3" id="KW-1185">Reference proteome</keyword>
<accession>A0A4Y2UDZ1</accession>
<reference evidence="2 3" key="1">
    <citation type="journal article" date="2019" name="Sci. Rep.">
        <title>Orb-weaving spider Araneus ventricosus genome elucidates the spidroin gene catalogue.</title>
        <authorList>
            <person name="Kono N."/>
            <person name="Nakamura H."/>
            <person name="Ohtoshi R."/>
            <person name="Moran D.A.P."/>
            <person name="Shinohara A."/>
            <person name="Yoshida Y."/>
            <person name="Fujiwara M."/>
            <person name="Mori M."/>
            <person name="Tomita M."/>
            <person name="Arakawa K."/>
        </authorList>
    </citation>
    <scope>NUCLEOTIDE SEQUENCE [LARGE SCALE GENOMIC DNA]</scope>
</reference>
<protein>
    <submittedName>
        <fullName evidence="2">Uncharacterized protein</fullName>
    </submittedName>
</protein>
<gene>
    <name evidence="2" type="ORF">AVEN_96928_1</name>
</gene>